<sequence>MDNSVDSLLALLRSTQDGPPPSQPTTSNNNTSNTRQVPSSSQLSDLLTSLNARPPPRPPKQGGADQAQGRARKDILEPFGPVGVSARPSVSPVKRSREDTGRGGAEEEGSFGRVRQVSRGESFDGGQVKSARVEEPASEEMSFGKALPIITRLLEDDNLKNELRKMKQDQDSLERRLWAKQEKLKGDHERQTKAEREIAKIARKPIPPEKTKQWSRSLSTALSTFYTRQCIPSIDGLALRQRQRLKELGVPGLGREDGVVDEKVKQRIKRIMEVLEGSLED</sequence>
<protein>
    <submittedName>
        <fullName evidence="3">Uncharacterized protein</fullName>
    </submittedName>
</protein>
<evidence type="ECO:0000313" key="4">
    <source>
        <dbReference type="Proteomes" id="UP000094819"/>
    </source>
</evidence>
<feature type="region of interest" description="Disordered" evidence="2">
    <location>
        <begin position="1"/>
        <end position="141"/>
    </location>
</feature>
<dbReference type="EMBL" id="AWGH01000020">
    <property type="protein sequence ID" value="ODN90751.1"/>
    <property type="molecule type" value="Genomic_DNA"/>
</dbReference>
<name>A0A1E3ISS0_9TREE</name>
<dbReference type="AlphaFoldDB" id="A0A1E3ISS0"/>
<proteinExistence type="predicted"/>
<dbReference type="OrthoDB" id="21617at2759"/>
<feature type="compositionally biased region" description="Basic and acidic residues" evidence="2">
    <location>
        <begin position="95"/>
        <end position="105"/>
    </location>
</feature>
<organism evidence="3 4">
    <name type="scientific">Cryptococcus wingfieldii CBS 7118</name>
    <dbReference type="NCBI Taxonomy" id="1295528"/>
    <lineage>
        <taxon>Eukaryota</taxon>
        <taxon>Fungi</taxon>
        <taxon>Dikarya</taxon>
        <taxon>Basidiomycota</taxon>
        <taxon>Agaricomycotina</taxon>
        <taxon>Tremellomycetes</taxon>
        <taxon>Tremellales</taxon>
        <taxon>Cryptococcaceae</taxon>
        <taxon>Cryptococcus</taxon>
    </lineage>
</organism>
<comment type="caution">
    <text evidence="3">The sequence shown here is derived from an EMBL/GenBank/DDBJ whole genome shotgun (WGS) entry which is preliminary data.</text>
</comment>
<gene>
    <name evidence="3" type="ORF">L198_06067</name>
</gene>
<feature type="compositionally biased region" description="Low complexity" evidence="2">
    <location>
        <begin position="24"/>
        <end position="50"/>
    </location>
</feature>
<dbReference type="Proteomes" id="UP000094819">
    <property type="component" value="Unassembled WGS sequence"/>
</dbReference>
<evidence type="ECO:0000256" key="2">
    <source>
        <dbReference type="SAM" id="MobiDB-lite"/>
    </source>
</evidence>
<feature type="coiled-coil region" evidence="1">
    <location>
        <begin position="156"/>
        <end position="183"/>
    </location>
</feature>
<reference evidence="3 4" key="1">
    <citation type="submission" date="2016-06" db="EMBL/GenBank/DDBJ databases">
        <title>Evolution of pathogenesis and genome organization in the Tremellales.</title>
        <authorList>
            <person name="Cuomo C."/>
            <person name="Litvintseva A."/>
            <person name="Heitman J."/>
            <person name="Chen Y."/>
            <person name="Sun S."/>
            <person name="Springer D."/>
            <person name="Dromer F."/>
            <person name="Young S."/>
            <person name="Zeng Q."/>
            <person name="Chapman S."/>
            <person name="Gujja S."/>
            <person name="Saif S."/>
            <person name="Birren B."/>
        </authorList>
    </citation>
    <scope>NUCLEOTIDE SEQUENCE [LARGE SCALE GENOMIC DNA]</scope>
    <source>
        <strain evidence="3 4">CBS 7118</strain>
    </source>
</reference>
<evidence type="ECO:0000256" key="1">
    <source>
        <dbReference type="SAM" id="Coils"/>
    </source>
</evidence>
<accession>A0A1E3ISS0</accession>
<dbReference type="GeneID" id="30195279"/>
<keyword evidence="4" id="KW-1185">Reference proteome</keyword>
<dbReference type="RefSeq" id="XP_019029853.1">
    <property type="nucleotide sequence ID" value="XM_019178134.1"/>
</dbReference>
<keyword evidence="1" id="KW-0175">Coiled coil</keyword>
<evidence type="ECO:0000313" key="3">
    <source>
        <dbReference type="EMBL" id="ODN90751.1"/>
    </source>
</evidence>